<evidence type="ECO:0000256" key="1">
    <source>
        <dbReference type="ARBA" id="ARBA00001953"/>
    </source>
</evidence>
<dbReference type="PROSITE" id="PS00188">
    <property type="entry name" value="BIOTIN"/>
    <property type="match status" value="1"/>
</dbReference>
<dbReference type="OrthoDB" id="9763189at2"/>
<dbReference type="PROSITE" id="PS50975">
    <property type="entry name" value="ATP_GRASP"/>
    <property type="match status" value="1"/>
</dbReference>
<dbReference type="SUPFAM" id="SSF56059">
    <property type="entry name" value="Glutathione synthetase ATP-binding domain-like"/>
    <property type="match status" value="1"/>
</dbReference>
<feature type="domain" description="Lipoyl-binding" evidence="7">
    <location>
        <begin position="568"/>
        <end position="640"/>
    </location>
</feature>
<keyword evidence="11" id="KW-1185">Reference proteome</keyword>
<dbReference type="PANTHER" id="PTHR18866:SF33">
    <property type="entry name" value="METHYLCROTONOYL-COA CARBOXYLASE SUBUNIT ALPHA, MITOCHONDRIAL-RELATED"/>
    <property type="match status" value="1"/>
</dbReference>
<dbReference type="InterPro" id="IPR011053">
    <property type="entry name" value="Single_hybrid_motif"/>
</dbReference>
<evidence type="ECO:0000259" key="9">
    <source>
        <dbReference type="PROSITE" id="PS50979"/>
    </source>
</evidence>
<dbReference type="Pfam" id="PF00364">
    <property type="entry name" value="Biotin_lipoyl"/>
    <property type="match status" value="1"/>
</dbReference>
<keyword evidence="3 6" id="KW-0547">Nucleotide-binding</keyword>
<sequence>MFSKILIANRGEIACRIIDTCRRLGVGTVAVHSDVDAKARHVAMADEAISLGGATPAESYLRGDAIIDAALTTGAQAIHPGYGFLSENPDLVEAVEKAGLTFIGPSAHAIRAMGLKDAAKALMVKAGVPVVPGYHEAGQDNLAAEADKIGYPVLIKAVAGGGGKGMRRVNAPKDFAQELEAAQTEAQKAFGNAAVLIEKYVSTPRHIEVQVFGDGTKAVHLFERDCSLQRRHQKVIEEAPAPGMTPEMRDAMGQAAVRAAEAVGYAGAGTVEFIVDASDGLHADRFYFMEMNTRLQVEHPVTEAITGVDLVEWQLRVASGEGLPARQEELSITGHSFEARIYAEDVPAGFLPATGTLRHLRFASGARIDTGVREGDGISPHYDPMIAKLTVHGPDRATTLAQLTRALKATQIGGTVTNIGFLAALSEHEGFAAGDVDTGLIERDLAALTAQSAPCTKTRALAAVAALGLHRTVPAFAGVSLWGGVEQTARFAFDEAEEARVETRAPSQFKVTLPDAVHELEHINGAWIIDEAKTAAGLWCDGAQGAVFWGNTYAFTVSDPLDRDAGQGAGDGVTRAPMPGLVRVVDVAAGAQVKAGDRLLVLEAMKMEHALRADADGIVAEVMTSAGDQVTAGAALVRMEADDD</sequence>
<dbReference type="PROSITE" id="PS50979">
    <property type="entry name" value="BC"/>
    <property type="match status" value="1"/>
</dbReference>
<evidence type="ECO:0000256" key="2">
    <source>
        <dbReference type="ARBA" id="ARBA00022598"/>
    </source>
</evidence>
<dbReference type="InterPro" id="IPR011761">
    <property type="entry name" value="ATP-grasp"/>
</dbReference>
<dbReference type="CDD" id="cd06850">
    <property type="entry name" value="biotinyl_domain"/>
    <property type="match status" value="1"/>
</dbReference>
<dbReference type="Gene3D" id="3.30.470.20">
    <property type="entry name" value="ATP-grasp fold, B domain"/>
    <property type="match status" value="1"/>
</dbReference>
<evidence type="ECO:0000259" key="8">
    <source>
        <dbReference type="PROSITE" id="PS50975"/>
    </source>
</evidence>
<dbReference type="Pfam" id="PF02786">
    <property type="entry name" value="CPSase_L_D2"/>
    <property type="match status" value="1"/>
</dbReference>
<keyword evidence="2" id="KW-0436">Ligase</keyword>
<dbReference type="GO" id="GO:0005524">
    <property type="term" value="F:ATP binding"/>
    <property type="evidence" value="ECO:0007669"/>
    <property type="project" value="UniProtKB-UniRule"/>
</dbReference>
<dbReference type="PROSITE" id="PS50968">
    <property type="entry name" value="BIOTINYL_LIPOYL"/>
    <property type="match status" value="1"/>
</dbReference>
<dbReference type="STRING" id="670154.SAMN04488002_3078"/>
<dbReference type="FunFam" id="3.30.470.20:FF:000028">
    <property type="entry name" value="Methylcrotonoyl-CoA carboxylase subunit alpha, mitochondrial"/>
    <property type="match status" value="1"/>
</dbReference>
<evidence type="ECO:0000256" key="5">
    <source>
        <dbReference type="ARBA" id="ARBA00023267"/>
    </source>
</evidence>
<dbReference type="Gene3D" id="2.40.50.100">
    <property type="match status" value="1"/>
</dbReference>
<dbReference type="SUPFAM" id="SSF51230">
    <property type="entry name" value="Single hybrid motif"/>
    <property type="match status" value="1"/>
</dbReference>
<dbReference type="InterPro" id="IPR005482">
    <property type="entry name" value="Biotin_COase_C"/>
</dbReference>
<comment type="cofactor">
    <cofactor evidence="1">
        <name>biotin</name>
        <dbReference type="ChEBI" id="CHEBI:57586"/>
    </cofactor>
</comment>
<dbReference type="InterPro" id="IPR000089">
    <property type="entry name" value="Biotin_lipoyl"/>
</dbReference>
<evidence type="ECO:0000256" key="3">
    <source>
        <dbReference type="ARBA" id="ARBA00022741"/>
    </source>
</evidence>
<dbReference type="Pfam" id="PF02785">
    <property type="entry name" value="Biotin_carb_C"/>
    <property type="match status" value="1"/>
</dbReference>
<dbReference type="GO" id="GO:0016874">
    <property type="term" value="F:ligase activity"/>
    <property type="evidence" value="ECO:0007669"/>
    <property type="project" value="UniProtKB-KW"/>
</dbReference>
<protein>
    <submittedName>
        <fullName evidence="10">3-methylcrotonyl-CoA carboxylase alpha subunit</fullName>
    </submittedName>
</protein>
<proteinExistence type="predicted"/>
<dbReference type="InterPro" id="IPR011764">
    <property type="entry name" value="Biotin_carboxylation_dom"/>
</dbReference>
<name>A0A1I6HJI2_9RHOB</name>
<dbReference type="InterPro" id="IPR001882">
    <property type="entry name" value="Biotin_BS"/>
</dbReference>
<dbReference type="InterPro" id="IPR011054">
    <property type="entry name" value="Rudment_hybrid_motif"/>
</dbReference>
<dbReference type="SMART" id="SM00878">
    <property type="entry name" value="Biotin_carb_C"/>
    <property type="match status" value="1"/>
</dbReference>
<dbReference type="InterPro" id="IPR005479">
    <property type="entry name" value="CPAse_ATP-bd"/>
</dbReference>
<dbReference type="AlphaFoldDB" id="A0A1I6HJI2"/>
<dbReference type="Pfam" id="PF00289">
    <property type="entry name" value="Biotin_carb_N"/>
    <property type="match status" value="1"/>
</dbReference>
<dbReference type="SUPFAM" id="SSF51246">
    <property type="entry name" value="Rudiment single hybrid motif"/>
    <property type="match status" value="1"/>
</dbReference>
<feature type="domain" description="ATP-grasp" evidence="8">
    <location>
        <begin position="120"/>
        <end position="319"/>
    </location>
</feature>
<dbReference type="InterPro" id="IPR016185">
    <property type="entry name" value="PreATP-grasp_dom_sf"/>
</dbReference>
<dbReference type="FunFam" id="3.40.50.20:FF:000010">
    <property type="entry name" value="Propionyl-CoA carboxylase subunit alpha"/>
    <property type="match status" value="1"/>
</dbReference>
<dbReference type="SUPFAM" id="SSF52440">
    <property type="entry name" value="PreATP-grasp domain"/>
    <property type="match status" value="1"/>
</dbReference>
<dbReference type="GO" id="GO:0046872">
    <property type="term" value="F:metal ion binding"/>
    <property type="evidence" value="ECO:0007669"/>
    <property type="project" value="InterPro"/>
</dbReference>
<evidence type="ECO:0000313" key="10">
    <source>
        <dbReference type="EMBL" id="SFR54566.1"/>
    </source>
</evidence>
<dbReference type="EMBL" id="FOYO01000001">
    <property type="protein sequence ID" value="SFR54566.1"/>
    <property type="molecule type" value="Genomic_DNA"/>
</dbReference>
<dbReference type="FunFam" id="3.30.1490.20:FF:000003">
    <property type="entry name" value="acetyl-CoA carboxylase isoform X1"/>
    <property type="match status" value="1"/>
</dbReference>
<evidence type="ECO:0000259" key="7">
    <source>
        <dbReference type="PROSITE" id="PS50968"/>
    </source>
</evidence>
<evidence type="ECO:0000313" key="11">
    <source>
        <dbReference type="Proteomes" id="UP000199658"/>
    </source>
</evidence>
<dbReference type="RefSeq" id="WP_090218513.1">
    <property type="nucleotide sequence ID" value="NZ_FOYO01000001.1"/>
</dbReference>
<dbReference type="PROSITE" id="PS00867">
    <property type="entry name" value="CPSASE_2"/>
    <property type="match status" value="1"/>
</dbReference>
<evidence type="ECO:0000256" key="4">
    <source>
        <dbReference type="ARBA" id="ARBA00022840"/>
    </source>
</evidence>
<dbReference type="InterPro" id="IPR050856">
    <property type="entry name" value="Biotin_carboxylase_complex"/>
</dbReference>
<keyword evidence="5" id="KW-0092">Biotin</keyword>
<organism evidence="10 11">
    <name type="scientific">Litoreibacter janthinus</name>
    <dbReference type="NCBI Taxonomy" id="670154"/>
    <lineage>
        <taxon>Bacteria</taxon>
        <taxon>Pseudomonadati</taxon>
        <taxon>Pseudomonadota</taxon>
        <taxon>Alphaproteobacteria</taxon>
        <taxon>Rhodobacterales</taxon>
        <taxon>Roseobacteraceae</taxon>
        <taxon>Litoreibacter</taxon>
    </lineage>
</organism>
<dbReference type="Proteomes" id="UP000199658">
    <property type="component" value="Unassembled WGS sequence"/>
</dbReference>
<accession>A0A1I6HJI2</accession>
<reference evidence="11" key="1">
    <citation type="submission" date="2016-10" db="EMBL/GenBank/DDBJ databases">
        <authorList>
            <person name="Varghese N."/>
            <person name="Submissions S."/>
        </authorList>
    </citation>
    <scope>NUCLEOTIDE SEQUENCE [LARGE SCALE GENOMIC DNA]</scope>
    <source>
        <strain evidence="11">DSM 26921</strain>
    </source>
</reference>
<dbReference type="InterPro" id="IPR005481">
    <property type="entry name" value="BC-like_N"/>
</dbReference>
<feature type="domain" description="Biotin carboxylation" evidence="9">
    <location>
        <begin position="1"/>
        <end position="446"/>
    </location>
</feature>
<keyword evidence="4 6" id="KW-0067">ATP-binding</keyword>
<evidence type="ECO:0000256" key="6">
    <source>
        <dbReference type="PROSITE-ProRule" id="PRU00409"/>
    </source>
</evidence>
<dbReference type="PANTHER" id="PTHR18866">
    <property type="entry name" value="CARBOXYLASE:PYRUVATE/ACETYL-COA/PROPIONYL-COA CARBOXYLASE"/>
    <property type="match status" value="1"/>
</dbReference>
<gene>
    <name evidence="10" type="ORF">SAMN04488002_3078</name>
</gene>